<dbReference type="EMBL" id="LT853696">
    <property type="protein sequence ID" value="SMQ50774.1"/>
    <property type="molecule type" value="Genomic_DNA"/>
</dbReference>
<dbReference type="GO" id="GO:0005739">
    <property type="term" value="C:mitochondrion"/>
    <property type="evidence" value="ECO:0007669"/>
    <property type="project" value="TreeGrafter"/>
</dbReference>
<name>A0A1X7RTL3_ZYMT9</name>
<keyword evidence="6" id="KW-1185">Reference proteome</keyword>
<dbReference type="PANTHER" id="PTHR11496">
    <property type="entry name" value="ALCOHOL DEHYDROGENASE"/>
    <property type="match status" value="1"/>
</dbReference>
<reference evidence="5 6" key="1">
    <citation type="submission" date="2016-06" db="EMBL/GenBank/DDBJ databases">
        <authorList>
            <person name="Kjaerup R.B."/>
            <person name="Dalgaard T.S."/>
            <person name="Juul-Madsen H.R."/>
        </authorList>
    </citation>
    <scope>NUCLEOTIDE SEQUENCE [LARGE SCALE GENOMIC DNA]</scope>
</reference>
<organism evidence="5 6">
    <name type="scientific">Zymoseptoria tritici (strain ST99CH_3D7)</name>
    <dbReference type="NCBI Taxonomy" id="1276538"/>
    <lineage>
        <taxon>Eukaryota</taxon>
        <taxon>Fungi</taxon>
        <taxon>Dikarya</taxon>
        <taxon>Ascomycota</taxon>
        <taxon>Pezizomycotina</taxon>
        <taxon>Dothideomycetes</taxon>
        <taxon>Dothideomycetidae</taxon>
        <taxon>Mycosphaerellales</taxon>
        <taxon>Mycosphaerellaceae</taxon>
        <taxon>Zymoseptoria</taxon>
    </lineage>
</organism>
<dbReference type="InterPro" id="IPR018211">
    <property type="entry name" value="ADH_Fe_CS"/>
</dbReference>
<keyword evidence="1" id="KW-0560">Oxidoreductase</keyword>
<feature type="region of interest" description="Disordered" evidence="2">
    <location>
        <begin position="403"/>
        <end position="435"/>
    </location>
</feature>
<feature type="domain" description="Alcohol dehydrogenase iron-type/glycerol dehydrogenase GldA" evidence="3">
    <location>
        <begin position="30"/>
        <end position="181"/>
    </location>
</feature>
<proteinExistence type="predicted"/>
<dbReference type="InterPro" id="IPR001670">
    <property type="entry name" value="ADH_Fe/GldA"/>
</dbReference>
<dbReference type="PROSITE" id="PS00060">
    <property type="entry name" value="ADH_IRON_2"/>
    <property type="match status" value="1"/>
</dbReference>
<dbReference type="AlphaFoldDB" id="A0A1X7RTL3"/>
<dbReference type="Gene3D" id="3.40.50.1970">
    <property type="match status" value="1"/>
</dbReference>
<dbReference type="Pfam" id="PF25137">
    <property type="entry name" value="ADH_Fe_C"/>
    <property type="match status" value="1"/>
</dbReference>
<dbReference type="PANTHER" id="PTHR11496:SF97">
    <property type="entry name" value="ALCOHOL DEHYDROGENASE IRON-TYPE_GLYCEROL DEHYDROGENASE GLDA DOMAIN-CONTAINING PROTEIN"/>
    <property type="match status" value="1"/>
</dbReference>
<dbReference type="SUPFAM" id="SSF56796">
    <property type="entry name" value="Dehydroquinate synthase-like"/>
    <property type="match status" value="1"/>
</dbReference>
<evidence type="ECO:0000313" key="5">
    <source>
        <dbReference type="EMBL" id="SMQ50774.1"/>
    </source>
</evidence>
<accession>A0A1X7RTL3</accession>
<dbReference type="CDD" id="cd08192">
    <property type="entry name" value="MAR-like"/>
    <property type="match status" value="1"/>
</dbReference>
<dbReference type="Gene3D" id="1.20.1090.10">
    <property type="entry name" value="Dehydroquinate synthase-like - alpha domain"/>
    <property type="match status" value="1"/>
</dbReference>
<dbReference type="GO" id="GO:0004022">
    <property type="term" value="F:alcohol dehydrogenase (NAD+) activity"/>
    <property type="evidence" value="ECO:0007669"/>
    <property type="project" value="TreeGrafter"/>
</dbReference>
<dbReference type="Proteomes" id="UP000215127">
    <property type="component" value="Chromosome 5"/>
</dbReference>
<evidence type="ECO:0000313" key="6">
    <source>
        <dbReference type="Proteomes" id="UP000215127"/>
    </source>
</evidence>
<dbReference type="STRING" id="1276538.A0A1X7RTL3"/>
<dbReference type="Pfam" id="PF00465">
    <property type="entry name" value="Fe-ADH"/>
    <property type="match status" value="1"/>
</dbReference>
<sequence length="855" mass="95530">MSIFHKEVSASVGSSQDPLKGLWKPTHLQRLYYGSGSVKENLLECLPSETSKAFIITGASLANKTYLIKQVEEQLGSRHAGTFSKIGQHAPVKQLDEATELVKKDDSIDTIISIGGGSPIDSAKAISYRLHERSAKFLYHIAIPTTLSAAECTLGAGYTNEDGMKTGVGRPELAPSAILYDSKFALETPEWLWMSTGMRAMDHAMELMYHPTSTEMPCRQMALFAAGDLFTYLKKYHDNPKDEQVITKLQLAAFASLGFLALNIKGGLGLSHTLGYALGSPFGIPHGITSCLTLGHVVKLKAESSADDAAQIARMAPFIGIARSGDDKKDGIAVGDAILKLVEDIGLKTTLTEKGVGKDKVHFITKTASGQDSGPAYDKVKELVENLQARWTGSCKGLNLSRDSKAASMRVRSPRAPPEAQVKQTHRPRLVPNPTSSEMITSARLQAQAHNDDVFWKQIHNSRGGVRTKYQFQEGDFGTAFQALRRLLRSLGLWEVMTTGLTPFSEDGNQEEKDEREVLEAWAVNHTLPFICGSILDRWTLERPVNGPRLLNFLETTACKPFRLVDLPRELRDKVYDRFGFSTPAIQKLTANPREWLEDSAEPRLEPDDRYDFWPKMSKEWKAYMSWAKTCRLWENEAFRWDSAFVRLSLVSQEFRNAAVERYFAGSKLHIDTGRRLDPLLGWADKVGMNKLRHLRYMHVGINWYRGENDYFTVSFHSLRGLKAEYQPAQDDYGEAKRATDKRVSEYTMWVSRHAITEGWNSTGVIDFFVADPDALRIACWGPHYNSGTSLGYFDAGWGGWNEELESIDERNAYEVAYGRIEPCSTSGDLFTAVVFEAPGLLWVSAFAFSTSWSS</sequence>
<gene>
    <name evidence="5" type="ORF">ZT3D7_G5927</name>
</gene>
<dbReference type="InterPro" id="IPR039697">
    <property type="entry name" value="Alcohol_dehydrogenase_Fe"/>
</dbReference>
<evidence type="ECO:0000259" key="3">
    <source>
        <dbReference type="Pfam" id="PF00465"/>
    </source>
</evidence>
<feature type="domain" description="Fe-containing alcohol dehydrogenase-like C-terminal" evidence="4">
    <location>
        <begin position="195"/>
        <end position="372"/>
    </location>
</feature>
<dbReference type="GO" id="GO:0046872">
    <property type="term" value="F:metal ion binding"/>
    <property type="evidence" value="ECO:0007669"/>
    <property type="project" value="InterPro"/>
</dbReference>
<protein>
    <submittedName>
        <fullName evidence="5">Uncharacterized protein</fullName>
    </submittedName>
</protein>
<evidence type="ECO:0000259" key="4">
    <source>
        <dbReference type="Pfam" id="PF25137"/>
    </source>
</evidence>
<evidence type="ECO:0000256" key="2">
    <source>
        <dbReference type="SAM" id="MobiDB-lite"/>
    </source>
</evidence>
<dbReference type="InterPro" id="IPR056798">
    <property type="entry name" value="ADH_Fe_C"/>
</dbReference>
<evidence type="ECO:0000256" key="1">
    <source>
        <dbReference type="ARBA" id="ARBA00023002"/>
    </source>
</evidence>